<organism evidence="2">
    <name type="scientific">Oryza sativa subsp. japonica</name>
    <name type="common">Rice</name>
    <dbReference type="NCBI Taxonomy" id="39947"/>
    <lineage>
        <taxon>Eukaryota</taxon>
        <taxon>Viridiplantae</taxon>
        <taxon>Streptophyta</taxon>
        <taxon>Embryophyta</taxon>
        <taxon>Tracheophyta</taxon>
        <taxon>Spermatophyta</taxon>
        <taxon>Magnoliopsida</taxon>
        <taxon>Liliopsida</taxon>
        <taxon>Poales</taxon>
        <taxon>Poaceae</taxon>
        <taxon>BOP clade</taxon>
        <taxon>Oryzoideae</taxon>
        <taxon>Oryzeae</taxon>
        <taxon>Oryzinae</taxon>
        <taxon>Oryza</taxon>
        <taxon>Oryza sativa</taxon>
    </lineage>
</organism>
<name>Q5ZB22_ORYSJ</name>
<reference evidence="2" key="1">
    <citation type="journal article" date="2002" name="Nature">
        <title>The genome sequence and structure of rice chromosome 1.</title>
        <authorList>
            <person name="Sasaki T."/>
            <person name="Matsumoto T."/>
            <person name="Yamamoto K."/>
            <person name="Sakata K."/>
            <person name="Baba T."/>
            <person name="Katayose Y."/>
            <person name="Wu J."/>
            <person name="Niimura Y."/>
            <person name="Cheng Z."/>
            <person name="Nagamura Y."/>
            <person name="Antonio B.A."/>
            <person name="Kanamori H."/>
            <person name="Hosokawa S."/>
            <person name="Masukawa M."/>
            <person name="Arikawa K."/>
            <person name="Chiden Y."/>
            <person name="Hayashi M."/>
            <person name="Okamoto M."/>
            <person name="Ando T."/>
            <person name="Aoki H."/>
            <person name="Arita K."/>
            <person name="Hamada M."/>
            <person name="Harada C."/>
            <person name="Hijishita S."/>
            <person name="Honda M."/>
            <person name="Ichikawa Y."/>
            <person name="Idonuma A."/>
            <person name="Iijima M."/>
            <person name="Ikeda M."/>
            <person name="Ikeno M."/>
            <person name="Itoh S."/>
            <person name="Itoh T."/>
            <person name="Itoh Y."/>
            <person name="Itoh Y."/>
            <person name="Iwabuchi A."/>
            <person name="Kamiya K."/>
            <person name="Karasawa W."/>
            <person name="Katagiri S."/>
            <person name="Kikuta A."/>
            <person name="Kobayashi N."/>
            <person name="Kono I."/>
            <person name="Machita K."/>
            <person name="Maehara T."/>
            <person name="Mizuno H."/>
            <person name="Mizubayashi T."/>
            <person name="Mukai Y."/>
            <person name="Nagasaki H."/>
            <person name="Nakashima M."/>
            <person name="Nakama Y."/>
            <person name="Nakamichi Y."/>
            <person name="Nakamura M."/>
            <person name="Namiki N."/>
            <person name="Negishi M."/>
            <person name="Ohta I."/>
            <person name="Ono N."/>
            <person name="Saji S."/>
            <person name="Sakai K."/>
            <person name="Shibata M."/>
            <person name="Shimokawa T."/>
            <person name="Shomura A."/>
            <person name="Song J."/>
            <person name="Takazaki Y."/>
            <person name="Terasawa K."/>
            <person name="Tsuji K."/>
            <person name="Waki K."/>
            <person name="Yamagata H."/>
            <person name="Yamane H."/>
            <person name="Yoshiki S."/>
            <person name="Yoshihara R."/>
            <person name="Yukawa K."/>
            <person name="Zhong H."/>
            <person name="Iwama H."/>
            <person name="Endo T."/>
            <person name="Ito H."/>
            <person name="Hahn J.H."/>
            <person name="Kim H.I."/>
            <person name="Eun M.Y."/>
            <person name="Yano M."/>
            <person name="Jiang J."/>
            <person name="Gojobori T."/>
        </authorList>
    </citation>
    <scope>NUCLEOTIDE SEQUENCE</scope>
</reference>
<accession>Q5ZB22</accession>
<feature type="compositionally biased region" description="Basic residues" evidence="1">
    <location>
        <begin position="67"/>
        <end position="81"/>
    </location>
</feature>
<feature type="compositionally biased region" description="Basic residues" evidence="1">
    <location>
        <begin position="41"/>
        <end position="50"/>
    </location>
</feature>
<evidence type="ECO:0000313" key="2">
    <source>
        <dbReference type="EMBL" id="BAD53141.1"/>
    </source>
</evidence>
<sequence length="181" mass="20582">MQHREVVAFPVHRFAATVARRSAADSVDPKLSTATVDPAAPRRRCSRRLRSSSPPSASRGGAAPRPPLRRHRFPPEHRRHRRPEDRRRFNLAAVVIRHRLPSSKPLVSSPGRALRVGALRLRRLAAVRRRAWCAEPPPPCPRFWAAPGLEWYISSLEIDLCNRVWLFRMVGPKQYGCAVQC</sequence>
<protein>
    <submittedName>
        <fullName evidence="2">Uncharacterized protein</fullName>
    </submittedName>
</protein>
<dbReference type="EMBL" id="AP003331">
    <property type="protein sequence ID" value="BAD53141.1"/>
    <property type="molecule type" value="Genomic_DNA"/>
</dbReference>
<dbReference type="Proteomes" id="UP000817658">
    <property type="component" value="Chromosome 1"/>
</dbReference>
<feature type="compositionally biased region" description="Low complexity" evidence="1">
    <location>
        <begin position="51"/>
        <end position="63"/>
    </location>
</feature>
<gene>
    <name evidence="2" type="ORF">B1088D01.32</name>
</gene>
<evidence type="ECO:0000256" key="1">
    <source>
        <dbReference type="SAM" id="MobiDB-lite"/>
    </source>
</evidence>
<feature type="region of interest" description="Disordered" evidence="1">
    <location>
        <begin position="24"/>
        <end position="84"/>
    </location>
</feature>
<dbReference type="AlphaFoldDB" id="Q5ZB22"/>
<proteinExistence type="predicted"/>